<dbReference type="InterPro" id="IPR052155">
    <property type="entry name" value="Biofilm_reg_signaling"/>
</dbReference>
<dbReference type="AlphaFoldDB" id="A0A7K3NS30"/>
<dbReference type="CDD" id="cd01948">
    <property type="entry name" value="EAL"/>
    <property type="match status" value="1"/>
</dbReference>
<name>A0A7K3NS30_9BACT</name>
<dbReference type="CDD" id="cd00130">
    <property type="entry name" value="PAS"/>
    <property type="match status" value="2"/>
</dbReference>
<dbReference type="SMART" id="SM00091">
    <property type="entry name" value="PAS"/>
    <property type="match status" value="2"/>
</dbReference>
<evidence type="ECO:0000313" key="5">
    <source>
        <dbReference type="EMBL" id="NDY58653.1"/>
    </source>
</evidence>
<feature type="domain" description="GGDEF" evidence="4">
    <location>
        <begin position="294"/>
        <end position="427"/>
    </location>
</feature>
<dbReference type="Pfam" id="PF13426">
    <property type="entry name" value="PAS_9"/>
    <property type="match status" value="1"/>
</dbReference>
<dbReference type="GO" id="GO:0006355">
    <property type="term" value="P:regulation of DNA-templated transcription"/>
    <property type="evidence" value="ECO:0007669"/>
    <property type="project" value="InterPro"/>
</dbReference>
<reference evidence="5 6" key="1">
    <citation type="submission" date="2020-02" db="EMBL/GenBank/DDBJ databases">
        <title>Comparative genomics of sulfur disproportionating microorganisms.</title>
        <authorList>
            <person name="Ward L.M."/>
            <person name="Bertran E."/>
            <person name="Johnston D.T."/>
        </authorList>
    </citation>
    <scope>NUCLEOTIDE SEQUENCE [LARGE SCALE GENOMIC DNA]</scope>
    <source>
        <strain evidence="5 6">DSM 3696</strain>
    </source>
</reference>
<dbReference type="InterPro" id="IPR035965">
    <property type="entry name" value="PAS-like_dom_sf"/>
</dbReference>
<feature type="domain" description="PAS" evidence="1">
    <location>
        <begin position="15"/>
        <end position="62"/>
    </location>
</feature>
<evidence type="ECO:0000259" key="3">
    <source>
        <dbReference type="PROSITE" id="PS50883"/>
    </source>
</evidence>
<feature type="domain" description="PAS" evidence="1">
    <location>
        <begin position="138"/>
        <end position="195"/>
    </location>
</feature>
<dbReference type="SMART" id="SM00052">
    <property type="entry name" value="EAL"/>
    <property type="match status" value="1"/>
</dbReference>
<dbReference type="InterPro" id="IPR001633">
    <property type="entry name" value="EAL_dom"/>
</dbReference>
<dbReference type="FunFam" id="3.30.70.270:FF:000001">
    <property type="entry name" value="Diguanylate cyclase domain protein"/>
    <property type="match status" value="1"/>
</dbReference>
<dbReference type="InterPro" id="IPR000160">
    <property type="entry name" value="GGDEF_dom"/>
</dbReference>
<dbReference type="SUPFAM" id="SSF55785">
    <property type="entry name" value="PYP-like sensor domain (PAS domain)"/>
    <property type="match status" value="2"/>
</dbReference>
<dbReference type="Pfam" id="PF00989">
    <property type="entry name" value="PAS"/>
    <property type="match status" value="1"/>
</dbReference>
<feature type="domain" description="PAC" evidence="2">
    <location>
        <begin position="89"/>
        <end position="141"/>
    </location>
</feature>
<accession>A0A7K3NS30</accession>
<dbReference type="Pfam" id="PF00990">
    <property type="entry name" value="GGDEF"/>
    <property type="match status" value="1"/>
</dbReference>
<dbReference type="Gene3D" id="3.30.70.270">
    <property type="match status" value="1"/>
</dbReference>
<dbReference type="GO" id="GO:0003824">
    <property type="term" value="F:catalytic activity"/>
    <property type="evidence" value="ECO:0007669"/>
    <property type="project" value="UniProtKB-ARBA"/>
</dbReference>
<dbReference type="Gene3D" id="3.20.20.450">
    <property type="entry name" value="EAL domain"/>
    <property type="match status" value="1"/>
</dbReference>
<evidence type="ECO:0000259" key="4">
    <source>
        <dbReference type="PROSITE" id="PS50887"/>
    </source>
</evidence>
<dbReference type="InterPro" id="IPR000014">
    <property type="entry name" value="PAS"/>
</dbReference>
<dbReference type="SUPFAM" id="SSF55073">
    <property type="entry name" value="Nucleotide cyclase"/>
    <property type="match status" value="1"/>
</dbReference>
<organism evidence="5 6">
    <name type="scientific">Desulfolutivibrio sulfodismutans</name>
    <dbReference type="NCBI Taxonomy" id="63561"/>
    <lineage>
        <taxon>Bacteria</taxon>
        <taxon>Pseudomonadati</taxon>
        <taxon>Thermodesulfobacteriota</taxon>
        <taxon>Desulfovibrionia</taxon>
        <taxon>Desulfovibrionales</taxon>
        <taxon>Desulfovibrionaceae</taxon>
        <taxon>Desulfolutivibrio</taxon>
    </lineage>
</organism>
<comment type="caution">
    <text evidence="5">The sequence shown here is derived from an EMBL/GenBank/DDBJ whole genome shotgun (WGS) entry which is preliminary data.</text>
</comment>
<dbReference type="InterPro" id="IPR013767">
    <property type="entry name" value="PAS_fold"/>
</dbReference>
<evidence type="ECO:0000259" key="2">
    <source>
        <dbReference type="PROSITE" id="PS50113"/>
    </source>
</evidence>
<dbReference type="PANTHER" id="PTHR44757">
    <property type="entry name" value="DIGUANYLATE CYCLASE DGCP"/>
    <property type="match status" value="1"/>
</dbReference>
<protein>
    <submittedName>
        <fullName evidence="5">EAL domain-containing protein</fullName>
    </submittedName>
</protein>
<dbReference type="Pfam" id="PF00563">
    <property type="entry name" value="EAL"/>
    <property type="match status" value="1"/>
</dbReference>
<dbReference type="InterPro" id="IPR035919">
    <property type="entry name" value="EAL_sf"/>
</dbReference>
<dbReference type="RefSeq" id="WP_163303724.1">
    <property type="nucleotide sequence ID" value="NZ_JAAGRQ010000124.1"/>
</dbReference>
<dbReference type="PROSITE" id="PS50883">
    <property type="entry name" value="EAL"/>
    <property type="match status" value="1"/>
</dbReference>
<feature type="domain" description="EAL" evidence="3">
    <location>
        <begin position="436"/>
        <end position="690"/>
    </location>
</feature>
<dbReference type="Proteomes" id="UP000469724">
    <property type="component" value="Unassembled WGS sequence"/>
</dbReference>
<evidence type="ECO:0000259" key="1">
    <source>
        <dbReference type="PROSITE" id="PS50112"/>
    </source>
</evidence>
<dbReference type="CDD" id="cd01949">
    <property type="entry name" value="GGDEF"/>
    <property type="match status" value="1"/>
</dbReference>
<dbReference type="Gene3D" id="3.30.450.20">
    <property type="entry name" value="PAS domain"/>
    <property type="match status" value="2"/>
</dbReference>
<dbReference type="SMART" id="SM00267">
    <property type="entry name" value="GGDEF"/>
    <property type="match status" value="1"/>
</dbReference>
<dbReference type="PROSITE" id="PS50113">
    <property type="entry name" value="PAC"/>
    <property type="match status" value="1"/>
</dbReference>
<dbReference type="NCBIfam" id="TIGR00254">
    <property type="entry name" value="GGDEF"/>
    <property type="match status" value="1"/>
</dbReference>
<dbReference type="PROSITE" id="PS50887">
    <property type="entry name" value="GGDEF"/>
    <property type="match status" value="1"/>
</dbReference>
<proteinExistence type="predicted"/>
<dbReference type="SUPFAM" id="SSF141868">
    <property type="entry name" value="EAL domain-like"/>
    <property type="match status" value="1"/>
</dbReference>
<dbReference type="InterPro" id="IPR001610">
    <property type="entry name" value="PAC"/>
</dbReference>
<dbReference type="InterPro" id="IPR043128">
    <property type="entry name" value="Rev_trsase/Diguanyl_cyclase"/>
</dbReference>
<gene>
    <name evidence="5" type="ORF">G3N56_18110</name>
</gene>
<dbReference type="EMBL" id="JAAGRQ010000124">
    <property type="protein sequence ID" value="NDY58653.1"/>
    <property type="molecule type" value="Genomic_DNA"/>
</dbReference>
<dbReference type="PROSITE" id="PS50112">
    <property type="entry name" value="PAS"/>
    <property type="match status" value="2"/>
</dbReference>
<dbReference type="NCBIfam" id="TIGR00229">
    <property type="entry name" value="sensory_box"/>
    <property type="match status" value="2"/>
</dbReference>
<dbReference type="PANTHER" id="PTHR44757:SF2">
    <property type="entry name" value="BIOFILM ARCHITECTURE MAINTENANCE PROTEIN MBAA"/>
    <property type="match status" value="1"/>
</dbReference>
<dbReference type="InterPro" id="IPR000700">
    <property type="entry name" value="PAS-assoc_C"/>
</dbReference>
<evidence type="ECO:0000313" key="6">
    <source>
        <dbReference type="Proteomes" id="UP000469724"/>
    </source>
</evidence>
<dbReference type="SMART" id="SM00086">
    <property type="entry name" value="PAC"/>
    <property type="match status" value="2"/>
</dbReference>
<dbReference type="InterPro" id="IPR029787">
    <property type="entry name" value="Nucleotide_cyclase"/>
</dbReference>
<sequence>MDDERQSHDCVLRLTDEQFTRFLHFSVDQAAEPVYWIDKRGCFAYVNATACRMLGWSRAELLLMTVFQVDRLLTPALWEARWEQLQVEKSALYDVVHVARDGRTFPVEVSANFQNVGGEEFVAAFARDVTDRRLAEQRLKLFEKVFDNALEGITVTDHRGDIVSVNPAFTLVTGYTAAEALGQNPRILKSDRHPSGFYKAMWAEIIKKGQWSGEIWNRRKSGEAYPEWLSISAIKDRGRTTHYVAVFHDISEMKRKEDKILHQASHDALTNLPNRLLLSDLLEKAISHATRAGHKLGVICFDLDNFKNINDTLGHAMGDELLKAAAVRISSMLRPEDTVARPGGDEFLVMLGEIADERDAVLVAERILDSFRRPFPVDGRELVLTASVGISIFPEDGRTQDALIKNADLAMYRAKAQGKNAYQLFTPQMNEAVTRRLNLEAGLRRALDRGEFLVHYQPRLSFVNMRTVGMEALVRWRREPGMLVPPMEFIPLAEETGLIVPLGEFVLETACARTAAINAAMGLSLKVSVNLSARQFSDTNLPELVDRVLGATGLPPACLEVEVTETVLMQNIATAANMLAQLAEMGVSASIDDFGTGYSSLYYLKKMPLAAIKIDRSFIRDIPRDPSDLAITTTIISMCRGLDLAVVAEGVETQEQFNFLLGLRCDECQGYLVSRPLPAPDFEAFLRQSGNAPG</sequence>
<keyword evidence="6" id="KW-1185">Reference proteome</keyword>